<dbReference type="AlphaFoldDB" id="A0A9E7R7S1"/>
<feature type="transmembrane region" description="Helical" evidence="1">
    <location>
        <begin position="103"/>
        <end position="129"/>
    </location>
</feature>
<feature type="transmembrane region" description="Helical" evidence="1">
    <location>
        <begin position="141"/>
        <end position="166"/>
    </location>
</feature>
<evidence type="ECO:0000313" key="3">
    <source>
        <dbReference type="Proteomes" id="UP001057580"/>
    </source>
</evidence>
<evidence type="ECO:0000256" key="1">
    <source>
        <dbReference type="SAM" id="Phobius"/>
    </source>
</evidence>
<dbReference type="GeneID" id="74945232"/>
<protein>
    <submittedName>
        <fullName evidence="2">Uncharacterized protein</fullName>
    </submittedName>
</protein>
<dbReference type="EMBL" id="CP104004">
    <property type="protein sequence ID" value="UWM56996.1"/>
    <property type="molecule type" value="Genomic_DNA"/>
</dbReference>
<keyword evidence="1" id="KW-0812">Transmembrane</keyword>
<dbReference type="KEGG" id="ssai:N0B31_22380"/>
<keyword evidence="1" id="KW-0472">Membrane</keyword>
<keyword evidence="2" id="KW-0614">Plasmid</keyword>
<feature type="transmembrane region" description="Helical" evidence="1">
    <location>
        <begin position="61"/>
        <end position="83"/>
    </location>
</feature>
<proteinExistence type="predicted"/>
<reference evidence="2" key="1">
    <citation type="submission" date="2022-09" db="EMBL/GenBank/DDBJ databases">
        <title>Diverse halophilic archaea isolated from saline environments.</title>
        <authorList>
            <person name="Cui H.-L."/>
        </authorList>
    </citation>
    <scope>NUCLEOTIDE SEQUENCE</scope>
    <source>
        <strain evidence="2">ZS-35-S2</strain>
        <plasmid evidence="2">unnamed1</plasmid>
    </source>
</reference>
<geneLocation type="plasmid" evidence="2 3">
    <name>unnamed1</name>
</geneLocation>
<organism evidence="2 3">
    <name type="scientific">Salinirubellus salinus</name>
    <dbReference type="NCBI Taxonomy" id="1364945"/>
    <lineage>
        <taxon>Archaea</taxon>
        <taxon>Methanobacteriati</taxon>
        <taxon>Methanobacteriota</taxon>
        <taxon>Stenosarchaea group</taxon>
        <taxon>Halobacteria</taxon>
        <taxon>Halobacteriales</taxon>
        <taxon>Natronomonadaceae</taxon>
        <taxon>Salinirubellus</taxon>
    </lineage>
</organism>
<evidence type="ECO:0000313" key="2">
    <source>
        <dbReference type="EMBL" id="UWM56996.1"/>
    </source>
</evidence>
<accession>A0A9E7R7S1</accession>
<gene>
    <name evidence="2" type="ORF">N0B31_22380</name>
</gene>
<feature type="transmembrane region" description="Helical" evidence="1">
    <location>
        <begin position="20"/>
        <end position="40"/>
    </location>
</feature>
<keyword evidence="3" id="KW-1185">Reference proteome</keyword>
<name>A0A9E7R7S1_9EURY</name>
<dbReference type="Proteomes" id="UP001057580">
    <property type="component" value="Plasmid unnamed1"/>
</dbReference>
<keyword evidence="1" id="KW-1133">Transmembrane helix</keyword>
<sequence>MSSVGGFVEPFLRIYQIAEVLGRYGMLIALVVGVIGWFYGSKNARSMDRYRGMAVGGASGFVAITGLDLLYDVLVFILGSRFLPAGWPYGAVTGSHASSISQLATALSLALEALGLAVFIIGMTWWAFGSRDSLANARGRRGIVIGLTLVGASIGGNVFSTLAWILL</sequence>
<dbReference type="RefSeq" id="WP_260644107.1">
    <property type="nucleotide sequence ID" value="NZ_CP104004.1"/>
</dbReference>